<dbReference type="InterPro" id="IPR050428">
    <property type="entry name" value="TCS_sensor_his_kinase"/>
</dbReference>
<dbReference type="InterPro" id="IPR003594">
    <property type="entry name" value="HATPase_dom"/>
</dbReference>
<dbReference type="InterPro" id="IPR004358">
    <property type="entry name" value="Sig_transdc_His_kin-like_C"/>
</dbReference>
<dbReference type="PRINTS" id="PR00344">
    <property type="entry name" value="BCTRLSENSOR"/>
</dbReference>
<dbReference type="SUPFAM" id="SSF55874">
    <property type="entry name" value="ATPase domain of HSP90 chaperone/DNA topoisomerase II/histidine kinase"/>
    <property type="match status" value="1"/>
</dbReference>
<comment type="caution">
    <text evidence="14">The sequence shown here is derived from an EMBL/GenBank/DDBJ whole genome shotgun (WGS) entry which is preliminary data.</text>
</comment>
<dbReference type="Gene3D" id="3.30.565.10">
    <property type="entry name" value="Histidine kinase-like ATPase, C-terminal domain"/>
    <property type="match status" value="1"/>
</dbReference>
<evidence type="ECO:0000256" key="8">
    <source>
        <dbReference type="ARBA" id="ARBA00022989"/>
    </source>
</evidence>
<evidence type="ECO:0000256" key="3">
    <source>
        <dbReference type="ARBA" id="ARBA00012438"/>
    </source>
</evidence>
<dbReference type="Pfam" id="PF00512">
    <property type="entry name" value="HisKA"/>
    <property type="match status" value="1"/>
</dbReference>
<dbReference type="PROSITE" id="PS50109">
    <property type="entry name" value="HIS_KIN"/>
    <property type="match status" value="1"/>
</dbReference>
<evidence type="ECO:0000259" key="12">
    <source>
        <dbReference type="PROSITE" id="PS50109"/>
    </source>
</evidence>
<dbReference type="SMART" id="SM00388">
    <property type="entry name" value="HisKA"/>
    <property type="match status" value="1"/>
</dbReference>
<dbReference type="PANTHER" id="PTHR45436">
    <property type="entry name" value="SENSOR HISTIDINE KINASE YKOH"/>
    <property type="match status" value="1"/>
</dbReference>
<evidence type="ECO:0000256" key="9">
    <source>
        <dbReference type="ARBA" id="ARBA00023012"/>
    </source>
</evidence>
<dbReference type="Gene3D" id="1.10.287.130">
    <property type="match status" value="1"/>
</dbReference>
<evidence type="ECO:0000256" key="4">
    <source>
        <dbReference type="ARBA" id="ARBA00022553"/>
    </source>
</evidence>
<dbReference type="RefSeq" id="WP_147148950.1">
    <property type="nucleotide sequence ID" value="NZ_BJXN01000024.1"/>
</dbReference>
<dbReference type="InterPro" id="IPR003661">
    <property type="entry name" value="HisK_dim/P_dom"/>
</dbReference>
<dbReference type="InterPro" id="IPR036097">
    <property type="entry name" value="HisK_dim/P_sf"/>
</dbReference>
<dbReference type="Pfam" id="PF02518">
    <property type="entry name" value="HATPase_c"/>
    <property type="match status" value="1"/>
</dbReference>
<evidence type="ECO:0000256" key="10">
    <source>
        <dbReference type="ARBA" id="ARBA00023136"/>
    </source>
</evidence>
<evidence type="ECO:0000256" key="1">
    <source>
        <dbReference type="ARBA" id="ARBA00000085"/>
    </source>
</evidence>
<comment type="subcellular location">
    <subcellularLocation>
        <location evidence="2">Membrane</location>
    </subcellularLocation>
</comment>
<dbReference type="InterPro" id="IPR003660">
    <property type="entry name" value="HAMP_dom"/>
</dbReference>
<feature type="domain" description="Histidine kinase" evidence="12">
    <location>
        <begin position="132"/>
        <end position="337"/>
    </location>
</feature>
<dbReference type="SUPFAM" id="SSF47384">
    <property type="entry name" value="Homodimeric domain of signal transducing histidine kinase"/>
    <property type="match status" value="1"/>
</dbReference>
<proteinExistence type="predicted"/>
<dbReference type="PROSITE" id="PS50885">
    <property type="entry name" value="HAMP"/>
    <property type="match status" value="1"/>
</dbReference>
<comment type="catalytic activity">
    <reaction evidence="1">
        <text>ATP + protein L-histidine = ADP + protein N-phospho-L-histidine.</text>
        <dbReference type="EC" id="2.7.13.3"/>
    </reaction>
</comment>
<keyword evidence="7 14" id="KW-0418">Kinase</keyword>
<keyword evidence="10 11" id="KW-0472">Membrane</keyword>
<dbReference type="InterPro" id="IPR005467">
    <property type="entry name" value="His_kinase_dom"/>
</dbReference>
<sequence>MRGYAPSLKFWLTLTIGTLAFLPNLIVIFVLSRSSPELLAQQNVRIAVWLLSVGFFATAIGYLLANRLLAPLDELTRSLRYLKVSSRTLADLSLPPPKTPLPQEVATLREQFETLIHHLRGLTESREAVFATLAHDLKTPLIAAVRATSYLIDADEISREQRIQMLRQLQEEFDRTYRLVENLLTASKLETTRPQLELVNIGAMLDDLRLRYLKDAAKRGISIEVTGSGETRADRMMLERAGANLIENALRHARSRIILRAGPGFFEVEDDGPGLPAPLESLSQPFHSKKLKGVRSGSSGLGLYIARQVAELHKGVFRSCQGTLGGACIRLEANDRRLSTYTLL</sequence>
<dbReference type="Gene3D" id="6.10.340.10">
    <property type="match status" value="1"/>
</dbReference>
<dbReference type="Proteomes" id="UP000321827">
    <property type="component" value="Unassembled WGS sequence"/>
</dbReference>
<dbReference type="EMBL" id="BJXN01000024">
    <property type="protein sequence ID" value="GEM90840.1"/>
    <property type="molecule type" value="Genomic_DNA"/>
</dbReference>
<organism evidence="14 15">
    <name type="scientific">Oceanithermus desulfurans NBRC 100063</name>
    <dbReference type="NCBI Taxonomy" id="1227550"/>
    <lineage>
        <taxon>Bacteria</taxon>
        <taxon>Thermotogati</taxon>
        <taxon>Deinococcota</taxon>
        <taxon>Deinococci</taxon>
        <taxon>Thermales</taxon>
        <taxon>Thermaceae</taxon>
        <taxon>Oceanithermus</taxon>
    </lineage>
</organism>
<dbReference type="GO" id="GO:0016020">
    <property type="term" value="C:membrane"/>
    <property type="evidence" value="ECO:0007669"/>
    <property type="project" value="UniProtKB-SubCell"/>
</dbReference>
<evidence type="ECO:0000256" key="2">
    <source>
        <dbReference type="ARBA" id="ARBA00004370"/>
    </source>
</evidence>
<reference evidence="14 15" key="1">
    <citation type="submission" date="2019-07" db="EMBL/GenBank/DDBJ databases">
        <title>Whole genome shotgun sequence of Oceanithermus desulfurans NBRC 100063.</title>
        <authorList>
            <person name="Hosoyama A."/>
            <person name="Uohara A."/>
            <person name="Ohji S."/>
            <person name="Ichikawa N."/>
        </authorList>
    </citation>
    <scope>NUCLEOTIDE SEQUENCE [LARGE SCALE GENOMIC DNA]</scope>
    <source>
        <strain evidence="14 15">NBRC 100063</strain>
    </source>
</reference>
<evidence type="ECO:0000256" key="6">
    <source>
        <dbReference type="ARBA" id="ARBA00022692"/>
    </source>
</evidence>
<keyword evidence="9" id="KW-0902">Two-component regulatory system</keyword>
<dbReference type="PANTHER" id="PTHR45436:SF5">
    <property type="entry name" value="SENSOR HISTIDINE KINASE TRCS"/>
    <property type="match status" value="1"/>
</dbReference>
<dbReference type="EC" id="2.7.13.3" evidence="3"/>
<dbReference type="AlphaFoldDB" id="A0A511RMG1"/>
<dbReference type="InterPro" id="IPR036890">
    <property type="entry name" value="HATPase_C_sf"/>
</dbReference>
<keyword evidence="8 11" id="KW-1133">Transmembrane helix</keyword>
<feature type="transmembrane region" description="Helical" evidence="11">
    <location>
        <begin position="12"/>
        <end position="32"/>
    </location>
</feature>
<accession>A0A511RMG1</accession>
<name>A0A511RMG1_9DEIN</name>
<evidence type="ECO:0000313" key="14">
    <source>
        <dbReference type="EMBL" id="GEM90840.1"/>
    </source>
</evidence>
<protein>
    <recommendedName>
        <fullName evidence="3">histidine kinase</fullName>
        <ecNumber evidence="3">2.7.13.3</ecNumber>
    </recommendedName>
</protein>
<gene>
    <name evidence="14" type="ORF">ODE01S_22740</name>
</gene>
<dbReference type="GO" id="GO:0000155">
    <property type="term" value="F:phosphorelay sensor kinase activity"/>
    <property type="evidence" value="ECO:0007669"/>
    <property type="project" value="InterPro"/>
</dbReference>
<feature type="transmembrane region" description="Helical" evidence="11">
    <location>
        <begin position="44"/>
        <end position="65"/>
    </location>
</feature>
<feature type="domain" description="HAMP" evidence="13">
    <location>
        <begin position="66"/>
        <end position="124"/>
    </location>
</feature>
<evidence type="ECO:0000256" key="5">
    <source>
        <dbReference type="ARBA" id="ARBA00022679"/>
    </source>
</evidence>
<keyword evidence="4" id="KW-0597">Phosphoprotein</keyword>
<evidence type="ECO:0000259" key="13">
    <source>
        <dbReference type="PROSITE" id="PS50885"/>
    </source>
</evidence>
<evidence type="ECO:0000256" key="7">
    <source>
        <dbReference type="ARBA" id="ARBA00022777"/>
    </source>
</evidence>
<dbReference type="CDD" id="cd00082">
    <property type="entry name" value="HisKA"/>
    <property type="match status" value="1"/>
</dbReference>
<keyword evidence="5" id="KW-0808">Transferase</keyword>
<keyword evidence="6 11" id="KW-0812">Transmembrane</keyword>
<dbReference type="CDD" id="cd00075">
    <property type="entry name" value="HATPase"/>
    <property type="match status" value="1"/>
</dbReference>
<evidence type="ECO:0000313" key="15">
    <source>
        <dbReference type="Proteomes" id="UP000321827"/>
    </source>
</evidence>
<dbReference type="SMART" id="SM00387">
    <property type="entry name" value="HATPase_c"/>
    <property type="match status" value="1"/>
</dbReference>
<dbReference type="OrthoDB" id="31638at2"/>
<evidence type="ECO:0000256" key="11">
    <source>
        <dbReference type="SAM" id="Phobius"/>
    </source>
</evidence>